<evidence type="ECO:0000256" key="7">
    <source>
        <dbReference type="ARBA" id="ARBA00022927"/>
    </source>
</evidence>
<proteinExistence type="inferred from homology"/>
<evidence type="ECO:0000313" key="15">
    <source>
        <dbReference type="Proteomes" id="UP000245212"/>
    </source>
</evidence>
<evidence type="ECO:0000256" key="3">
    <source>
        <dbReference type="ARBA" id="ARBA00011245"/>
    </source>
</evidence>
<evidence type="ECO:0000256" key="6">
    <source>
        <dbReference type="ARBA" id="ARBA00022729"/>
    </source>
</evidence>
<evidence type="ECO:0000256" key="2">
    <source>
        <dbReference type="ARBA" id="ARBA00009696"/>
    </source>
</evidence>
<feature type="signal peptide" evidence="13">
    <location>
        <begin position="1"/>
        <end position="26"/>
    </location>
</feature>
<dbReference type="EMBL" id="QETA01000004">
    <property type="protein sequence ID" value="PWF22651.1"/>
    <property type="molecule type" value="Genomic_DNA"/>
</dbReference>
<evidence type="ECO:0000256" key="8">
    <source>
        <dbReference type="ARBA" id="ARBA00023136"/>
    </source>
</evidence>
<organism evidence="14 15">
    <name type="scientific">Corticimicrobacter populi</name>
    <dbReference type="NCBI Taxonomy" id="2175229"/>
    <lineage>
        <taxon>Bacteria</taxon>
        <taxon>Pseudomonadati</taxon>
        <taxon>Pseudomonadota</taxon>
        <taxon>Betaproteobacteria</taxon>
        <taxon>Burkholderiales</taxon>
        <taxon>Alcaligenaceae</taxon>
        <taxon>Corticimicrobacter</taxon>
    </lineage>
</organism>
<evidence type="ECO:0000256" key="11">
    <source>
        <dbReference type="ARBA" id="ARBA00023237"/>
    </source>
</evidence>
<evidence type="ECO:0000256" key="1">
    <source>
        <dbReference type="ARBA" id="ARBA00004459"/>
    </source>
</evidence>
<dbReference type="Pfam" id="PF03550">
    <property type="entry name" value="LolB"/>
    <property type="match status" value="1"/>
</dbReference>
<evidence type="ECO:0000256" key="10">
    <source>
        <dbReference type="ARBA" id="ARBA00023186"/>
    </source>
</evidence>
<protein>
    <recommendedName>
        <fullName evidence="4">Outer-membrane lipoprotein LolB</fullName>
    </recommendedName>
</protein>
<comment type="caution">
    <text evidence="14">The sequence shown here is derived from an EMBL/GenBank/DDBJ whole genome shotgun (WGS) entry which is preliminary data.</text>
</comment>
<sequence length="198" mass="21026">MSGKSISRLVRAGVMAAVVLTLAACATPDPLGSLGTGDAAHHAVVRTGRFAVQVVQADGKQDAVQGGFAWRDEGSRLRLDLSTPMGATLARIDASPAQARLTRSDGSVELAEDPDALARRVLGADVPVSGLRTWLQGRPLPGTPVEGARHDAAGRLVWFEQDGWQVALERYREDGTPGLVRLSRQAADRRVSVRLVMS</sequence>
<dbReference type="Gene3D" id="2.50.20.10">
    <property type="entry name" value="Lipoprotein localisation LolA/LolB/LppX"/>
    <property type="match status" value="1"/>
</dbReference>
<keyword evidence="10" id="KW-0143">Chaperone</keyword>
<keyword evidence="15" id="KW-1185">Reference proteome</keyword>
<dbReference type="GO" id="GO:0015031">
    <property type="term" value="P:protein transport"/>
    <property type="evidence" value="ECO:0007669"/>
    <property type="project" value="UniProtKB-KW"/>
</dbReference>
<dbReference type="InterPro" id="IPR029046">
    <property type="entry name" value="LolA/LolB/LppX"/>
</dbReference>
<keyword evidence="9" id="KW-0564">Palmitate</keyword>
<evidence type="ECO:0000256" key="13">
    <source>
        <dbReference type="SAM" id="SignalP"/>
    </source>
</evidence>
<evidence type="ECO:0000256" key="12">
    <source>
        <dbReference type="ARBA" id="ARBA00023288"/>
    </source>
</evidence>
<dbReference type="PROSITE" id="PS51257">
    <property type="entry name" value="PROKAR_LIPOPROTEIN"/>
    <property type="match status" value="1"/>
</dbReference>
<keyword evidence="8" id="KW-0472">Membrane</keyword>
<comment type="subcellular location">
    <subcellularLocation>
        <location evidence="1">Cell outer membrane</location>
        <topology evidence="1">Lipid-anchor</topology>
    </subcellularLocation>
</comment>
<evidence type="ECO:0000256" key="5">
    <source>
        <dbReference type="ARBA" id="ARBA00022448"/>
    </source>
</evidence>
<keyword evidence="5" id="KW-0813">Transport</keyword>
<keyword evidence="12 14" id="KW-0449">Lipoprotein</keyword>
<comment type="subunit">
    <text evidence="3">Monomer.</text>
</comment>
<evidence type="ECO:0000313" key="14">
    <source>
        <dbReference type="EMBL" id="PWF22651.1"/>
    </source>
</evidence>
<dbReference type="RefSeq" id="WP_109062176.1">
    <property type="nucleotide sequence ID" value="NZ_QETA01000004.1"/>
</dbReference>
<feature type="chain" id="PRO_5015854375" description="Outer-membrane lipoprotein LolB" evidence="13">
    <location>
        <begin position="27"/>
        <end position="198"/>
    </location>
</feature>
<gene>
    <name evidence="14" type="primary">lolB</name>
    <name evidence="14" type="ORF">DD235_11275</name>
</gene>
<dbReference type="AlphaFoldDB" id="A0A2V1JYD7"/>
<comment type="similarity">
    <text evidence="2">Belongs to the LolB family.</text>
</comment>
<dbReference type="Proteomes" id="UP000245212">
    <property type="component" value="Unassembled WGS sequence"/>
</dbReference>
<dbReference type="NCBIfam" id="TIGR00548">
    <property type="entry name" value="lolB"/>
    <property type="match status" value="1"/>
</dbReference>
<dbReference type="GO" id="GO:0009279">
    <property type="term" value="C:cell outer membrane"/>
    <property type="evidence" value="ECO:0007669"/>
    <property type="project" value="UniProtKB-SubCell"/>
</dbReference>
<evidence type="ECO:0000256" key="9">
    <source>
        <dbReference type="ARBA" id="ARBA00023139"/>
    </source>
</evidence>
<accession>A0A2V1JYD7</accession>
<keyword evidence="11" id="KW-0998">Cell outer membrane</keyword>
<dbReference type="InterPro" id="IPR004565">
    <property type="entry name" value="OM_lipoprot_LolB"/>
</dbReference>
<dbReference type="CDD" id="cd16326">
    <property type="entry name" value="LolB"/>
    <property type="match status" value="1"/>
</dbReference>
<keyword evidence="6 13" id="KW-0732">Signal</keyword>
<keyword evidence="7" id="KW-0653">Protein transport</keyword>
<evidence type="ECO:0000256" key="4">
    <source>
        <dbReference type="ARBA" id="ARBA00016202"/>
    </source>
</evidence>
<name>A0A2V1JYD7_9BURK</name>
<reference evidence="15" key="1">
    <citation type="submission" date="2018-05" db="EMBL/GenBank/DDBJ databases">
        <authorList>
            <person name="Li Y."/>
        </authorList>
    </citation>
    <scope>NUCLEOTIDE SEQUENCE [LARGE SCALE GENOMIC DNA]</scope>
    <source>
        <strain evidence="15">3d-2-2</strain>
    </source>
</reference>
<dbReference type="SUPFAM" id="SSF89392">
    <property type="entry name" value="Prokaryotic lipoproteins and lipoprotein localization factors"/>
    <property type="match status" value="1"/>
</dbReference>